<evidence type="ECO:0000313" key="3">
    <source>
        <dbReference type="EMBL" id="VDN99769.1"/>
    </source>
</evidence>
<name>A0A0R3TA23_RODNA</name>
<proteinExistence type="predicted"/>
<dbReference type="Gene3D" id="1.20.58.2170">
    <property type="match status" value="1"/>
</dbReference>
<dbReference type="EMBL" id="UZAE01002466">
    <property type="protein sequence ID" value="VDN99769.1"/>
    <property type="molecule type" value="Genomic_DNA"/>
</dbReference>
<dbReference type="GO" id="GO:0042393">
    <property type="term" value="F:histone binding"/>
    <property type="evidence" value="ECO:0007669"/>
    <property type="project" value="InterPro"/>
</dbReference>
<evidence type="ECO:0000256" key="2">
    <source>
        <dbReference type="SAM" id="MobiDB-lite"/>
    </source>
</evidence>
<keyword evidence="1" id="KW-0175">Coiled coil</keyword>
<evidence type="ECO:0000313" key="4">
    <source>
        <dbReference type="Proteomes" id="UP000278807"/>
    </source>
</evidence>
<gene>
    <name evidence="3" type="ORF">HNAJ_LOCUS3910</name>
</gene>
<dbReference type="WBParaSite" id="HNAJ_0000391201-mRNA-1">
    <property type="protein sequence ID" value="HNAJ_0000391201-mRNA-1"/>
    <property type="gene ID" value="HNAJ_0000391201"/>
</dbReference>
<feature type="compositionally biased region" description="Acidic residues" evidence="2">
    <location>
        <begin position="502"/>
        <end position="523"/>
    </location>
</feature>
<keyword evidence="4" id="KW-1185">Reference proteome</keyword>
<evidence type="ECO:0000256" key="1">
    <source>
        <dbReference type="SAM" id="Coils"/>
    </source>
</evidence>
<dbReference type="OrthoDB" id="7492809at2759"/>
<dbReference type="AlphaFoldDB" id="A0A0R3TA23"/>
<sequence length="592" mass="67839">MNGVPFKLTRDCRTGDSDDIMSRYSVHPKSREAIEDELDELLLGDDLVIMKLTRMFHSTSSRFQDNPETVQLLQDFIKRIRSSPLDAYPMLLELKLIFNKNLRQFTEPLAKTRSQQHKLMLSISTRTSSNASLEAPPKRRRVEFTTLVDSPQSIEIDQEDEEEKDRDVVSSVRKRIRSVKSSNLLARPNKRRKSVAKVQRTDSKNFYELRNLERTMLHISNEIQQLEEAEVDFSDEENSEYLRIDVLKRQELKLWREYCRLKGSNPNVARFDRQAFRYNGSRFTEINKAVEKLVKSSPNMPDYPDVRNLVVDLYSTLSPHSSPKAIDQEAQRIFVEVCQKLKNRREMEFQRDLFRPLPSGVDQSDPDADPALHSFHREERHRPVYALQNRCPLLSKCVSKLIAFNATVKVIMKYSRLQEMAEAEATDSNENTNEDQPSPFARITSDEWELQEPIPTSTQDAQISCPVFEESEGSGEIPPPEIPRSVADSSNSSPCEMIVISDGEEDVVDSNENVGDDDDDEPEIVGVEYHPPPPPPRQQSSHSAGVSFSHSQPTIRHTTINNRRYALPLENGSTMFVAMAQQCVVQVQPRSS</sequence>
<dbReference type="STRING" id="102285.A0A0R3TA23"/>
<reference evidence="5" key="1">
    <citation type="submission" date="2017-02" db="UniProtKB">
        <authorList>
            <consortium name="WormBaseParasite"/>
        </authorList>
    </citation>
    <scope>IDENTIFICATION</scope>
</reference>
<feature type="compositionally biased region" description="Low complexity" evidence="2">
    <location>
        <begin position="538"/>
        <end position="552"/>
    </location>
</feature>
<organism evidence="5">
    <name type="scientific">Rodentolepis nana</name>
    <name type="common">Dwarf tapeworm</name>
    <name type="synonym">Hymenolepis nana</name>
    <dbReference type="NCBI Taxonomy" id="102285"/>
    <lineage>
        <taxon>Eukaryota</taxon>
        <taxon>Metazoa</taxon>
        <taxon>Spiralia</taxon>
        <taxon>Lophotrochozoa</taxon>
        <taxon>Platyhelminthes</taxon>
        <taxon>Cestoda</taxon>
        <taxon>Eucestoda</taxon>
        <taxon>Cyclophyllidea</taxon>
        <taxon>Hymenolepididae</taxon>
        <taxon>Rodentolepis</taxon>
    </lineage>
</organism>
<dbReference type="Proteomes" id="UP000278807">
    <property type="component" value="Unassembled WGS sequence"/>
</dbReference>
<reference evidence="3 4" key="2">
    <citation type="submission" date="2018-11" db="EMBL/GenBank/DDBJ databases">
        <authorList>
            <consortium name="Pathogen Informatics"/>
        </authorList>
    </citation>
    <scope>NUCLEOTIDE SEQUENCE [LARGE SCALE GENOMIC DNA]</scope>
</reference>
<feature type="coiled-coil region" evidence="1">
    <location>
        <begin position="209"/>
        <end position="239"/>
    </location>
</feature>
<accession>A0A0R3TA23</accession>
<protein>
    <submittedName>
        <fullName evidence="5">Death domain-associated protein 6</fullName>
    </submittedName>
</protein>
<feature type="region of interest" description="Disordered" evidence="2">
    <location>
        <begin position="467"/>
        <end position="560"/>
    </location>
</feature>
<dbReference type="InterPro" id="IPR046426">
    <property type="entry name" value="DAXX_histone-bd_sf"/>
</dbReference>
<evidence type="ECO:0000313" key="5">
    <source>
        <dbReference type="WBParaSite" id="HNAJ_0000391201-mRNA-1"/>
    </source>
</evidence>